<keyword evidence="2" id="KW-0547">Nucleotide-binding</keyword>
<evidence type="ECO:0000256" key="2">
    <source>
        <dbReference type="ARBA" id="ARBA00022741"/>
    </source>
</evidence>
<evidence type="ECO:0000313" key="12">
    <source>
        <dbReference type="Proteomes" id="UP001140011"/>
    </source>
</evidence>
<dbReference type="Proteomes" id="UP001140011">
    <property type="component" value="Unassembled WGS sequence"/>
</dbReference>
<organism evidence="11 12">
    <name type="scientific">Coemansia pectinata</name>
    <dbReference type="NCBI Taxonomy" id="1052879"/>
    <lineage>
        <taxon>Eukaryota</taxon>
        <taxon>Fungi</taxon>
        <taxon>Fungi incertae sedis</taxon>
        <taxon>Zoopagomycota</taxon>
        <taxon>Kickxellomycotina</taxon>
        <taxon>Kickxellomycetes</taxon>
        <taxon>Kickxellales</taxon>
        <taxon>Kickxellaceae</taxon>
        <taxon>Coemansia</taxon>
    </lineage>
</organism>
<protein>
    <recommendedName>
        <fullName evidence="6">mitogen-activated protein kinase kinase</fullName>
        <ecNumber evidence="6">2.7.12.2</ecNumber>
    </recommendedName>
</protein>
<feature type="domain" description="Protein kinase" evidence="10">
    <location>
        <begin position="1"/>
        <end position="94"/>
    </location>
</feature>
<evidence type="ECO:0000256" key="9">
    <source>
        <dbReference type="ARBA" id="ARBA00051693"/>
    </source>
</evidence>
<dbReference type="PROSITE" id="PS50011">
    <property type="entry name" value="PROTEIN_KINASE_DOM"/>
    <property type="match status" value="1"/>
</dbReference>
<dbReference type="GO" id="GO:0005524">
    <property type="term" value="F:ATP binding"/>
    <property type="evidence" value="ECO:0007669"/>
    <property type="project" value="UniProtKB-KW"/>
</dbReference>
<reference evidence="11" key="1">
    <citation type="submission" date="2022-07" db="EMBL/GenBank/DDBJ databases">
        <title>Phylogenomic reconstructions and comparative analyses of Kickxellomycotina fungi.</title>
        <authorList>
            <person name="Reynolds N.K."/>
            <person name="Stajich J.E."/>
            <person name="Barry K."/>
            <person name="Grigoriev I.V."/>
            <person name="Crous P."/>
            <person name="Smith M.E."/>
        </authorList>
    </citation>
    <scope>NUCLEOTIDE SEQUENCE</scope>
    <source>
        <strain evidence="11">BCRC 34297</strain>
    </source>
</reference>
<dbReference type="SUPFAM" id="SSF56112">
    <property type="entry name" value="Protein kinase-like (PK-like)"/>
    <property type="match status" value="1"/>
</dbReference>
<dbReference type="OrthoDB" id="10252354at2759"/>
<dbReference type="PANTHER" id="PTHR48013">
    <property type="entry name" value="DUAL SPECIFICITY MITOGEN-ACTIVATED PROTEIN KINASE KINASE 5-RELATED"/>
    <property type="match status" value="1"/>
</dbReference>
<sequence>MSPERMTGGSYTVKSDIWSLGLTLMELALGRYPLKGEGESMSIFEMLSYINTETLPMLSQEIFPPGLCDLVAKCLIKDPSLRPNLKDLLVHPYNRECAVAKVNIEQWASSIELPDF</sequence>
<dbReference type="Pfam" id="PF00069">
    <property type="entry name" value="Pkinase"/>
    <property type="match status" value="1"/>
</dbReference>
<keyword evidence="12" id="KW-1185">Reference proteome</keyword>
<keyword evidence="4" id="KW-0067">ATP-binding</keyword>
<comment type="catalytic activity">
    <reaction evidence="7">
        <text>L-seryl-[protein] + ATP = O-phospho-L-seryl-[protein] + ADP + H(+)</text>
        <dbReference type="Rhea" id="RHEA:17989"/>
        <dbReference type="Rhea" id="RHEA-COMP:9863"/>
        <dbReference type="Rhea" id="RHEA-COMP:11604"/>
        <dbReference type="ChEBI" id="CHEBI:15378"/>
        <dbReference type="ChEBI" id="CHEBI:29999"/>
        <dbReference type="ChEBI" id="CHEBI:30616"/>
        <dbReference type="ChEBI" id="CHEBI:83421"/>
        <dbReference type="ChEBI" id="CHEBI:456216"/>
        <dbReference type="EC" id="2.7.12.2"/>
    </reaction>
</comment>
<dbReference type="Gene3D" id="1.10.510.10">
    <property type="entry name" value="Transferase(Phosphotransferase) domain 1"/>
    <property type="match status" value="1"/>
</dbReference>
<comment type="catalytic activity">
    <reaction evidence="8">
        <text>L-threonyl-[protein] + ATP = O-phospho-L-threonyl-[protein] + ADP + H(+)</text>
        <dbReference type="Rhea" id="RHEA:46608"/>
        <dbReference type="Rhea" id="RHEA-COMP:11060"/>
        <dbReference type="Rhea" id="RHEA-COMP:11605"/>
        <dbReference type="ChEBI" id="CHEBI:15378"/>
        <dbReference type="ChEBI" id="CHEBI:30013"/>
        <dbReference type="ChEBI" id="CHEBI:30616"/>
        <dbReference type="ChEBI" id="CHEBI:61977"/>
        <dbReference type="ChEBI" id="CHEBI:456216"/>
        <dbReference type="EC" id="2.7.12.2"/>
    </reaction>
</comment>
<evidence type="ECO:0000259" key="10">
    <source>
        <dbReference type="PROSITE" id="PS50011"/>
    </source>
</evidence>
<dbReference type="InterPro" id="IPR000719">
    <property type="entry name" value="Prot_kinase_dom"/>
</dbReference>
<evidence type="ECO:0000256" key="3">
    <source>
        <dbReference type="ARBA" id="ARBA00022777"/>
    </source>
</evidence>
<evidence type="ECO:0000256" key="5">
    <source>
        <dbReference type="ARBA" id="ARBA00038035"/>
    </source>
</evidence>
<dbReference type="InterPro" id="IPR011009">
    <property type="entry name" value="Kinase-like_dom_sf"/>
</dbReference>
<dbReference type="AlphaFoldDB" id="A0A9W8L807"/>
<comment type="caution">
    <text evidence="11">The sequence shown here is derived from an EMBL/GenBank/DDBJ whole genome shotgun (WGS) entry which is preliminary data.</text>
</comment>
<keyword evidence="1 11" id="KW-0808">Transferase</keyword>
<evidence type="ECO:0000313" key="11">
    <source>
        <dbReference type="EMBL" id="KAJ2743941.1"/>
    </source>
</evidence>
<dbReference type="GO" id="GO:0004708">
    <property type="term" value="F:MAP kinase kinase activity"/>
    <property type="evidence" value="ECO:0007669"/>
    <property type="project" value="UniProtKB-EC"/>
</dbReference>
<dbReference type="PANTHER" id="PTHR48013:SF9">
    <property type="entry name" value="DUAL SPECIFICITY MITOGEN-ACTIVATED PROTEIN KINASE KINASE 5"/>
    <property type="match status" value="1"/>
</dbReference>
<name>A0A9W8L807_9FUNG</name>
<evidence type="ECO:0000256" key="7">
    <source>
        <dbReference type="ARBA" id="ARBA00049014"/>
    </source>
</evidence>
<evidence type="ECO:0000256" key="8">
    <source>
        <dbReference type="ARBA" id="ARBA00049299"/>
    </source>
</evidence>
<dbReference type="EC" id="2.7.12.2" evidence="6"/>
<proteinExistence type="inferred from homology"/>
<accession>A0A9W8L807</accession>
<evidence type="ECO:0000256" key="1">
    <source>
        <dbReference type="ARBA" id="ARBA00022679"/>
    </source>
</evidence>
<comment type="catalytic activity">
    <reaction evidence="9">
        <text>L-tyrosyl-[protein] + ATP = O-phospho-L-tyrosyl-[protein] + ADP + H(+)</text>
        <dbReference type="Rhea" id="RHEA:10596"/>
        <dbReference type="Rhea" id="RHEA-COMP:10136"/>
        <dbReference type="Rhea" id="RHEA-COMP:20101"/>
        <dbReference type="ChEBI" id="CHEBI:15378"/>
        <dbReference type="ChEBI" id="CHEBI:30616"/>
        <dbReference type="ChEBI" id="CHEBI:46858"/>
        <dbReference type="ChEBI" id="CHEBI:61978"/>
        <dbReference type="ChEBI" id="CHEBI:456216"/>
        <dbReference type="EC" id="2.7.12.2"/>
    </reaction>
</comment>
<dbReference type="EMBL" id="JANBUH010001607">
    <property type="protein sequence ID" value="KAJ2743941.1"/>
    <property type="molecule type" value="Genomic_DNA"/>
</dbReference>
<gene>
    <name evidence="11" type="primary">STE7</name>
    <name evidence="11" type="ORF">GGI19_006648</name>
</gene>
<evidence type="ECO:0000256" key="6">
    <source>
        <dbReference type="ARBA" id="ARBA00038999"/>
    </source>
</evidence>
<comment type="similarity">
    <text evidence="5">Belongs to the protein kinase superfamily. STE Ser/Thr protein kinase family. MAP kinase kinase subfamily.</text>
</comment>
<keyword evidence="3 11" id="KW-0418">Kinase</keyword>
<evidence type="ECO:0000256" key="4">
    <source>
        <dbReference type="ARBA" id="ARBA00022840"/>
    </source>
</evidence>